<dbReference type="AlphaFoldDB" id="L0G557"/>
<evidence type="ECO:0000256" key="2">
    <source>
        <dbReference type="ARBA" id="ARBA00022448"/>
    </source>
</evidence>
<feature type="transmembrane region" description="Helical" evidence="7">
    <location>
        <begin position="291"/>
        <end position="309"/>
    </location>
</feature>
<dbReference type="Gene3D" id="1.20.1720.10">
    <property type="entry name" value="Multidrug resistance protein D"/>
    <property type="match status" value="1"/>
</dbReference>
<proteinExistence type="predicted"/>
<dbReference type="PROSITE" id="PS50850">
    <property type="entry name" value="MFS"/>
    <property type="match status" value="1"/>
</dbReference>
<accession>L0G557</accession>
<evidence type="ECO:0000313" key="9">
    <source>
        <dbReference type="EMBL" id="AGA80677.1"/>
    </source>
</evidence>
<dbReference type="Pfam" id="PF07690">
    <property type="entry name" value="MFS_1"/>
    <property type="match status" value="1"/>
</dbReference>
<feature type="transmembrane region" description="Helical" evidence="7">
    <location>
        <begin position="330"/>
        <end position="349"/>
    </location>
</feature>
<keyword evidence="6 7" id="KW-0472">Membrane</keyword>
<feature type="transmembrane region" description="Helical" evidence="7">
    <location>
        <begin position="103"/>
        <end position="122"/>
    </location>
</feature>
<dbReference type="NCBIfam" id="TIGR00711">
    <property type="entry name" value="efflux_EmrB"/>
    <property type="match status" value="1"/>
</dbReference>
<feature type="transmembrane region" description="Helical" evidence="7">
    <location>
        <begin position="199"/>
        <end position="219"/>
    </location>
</feature>
<dbReference type="GO" id="GO:0022857">
    <property type="term" value="F:transmembrane transporter activity"/>
    <property type="evidence" value="ECO:0007669"/>
    <property type="project" value="InterPro"/>
</dbReference>
<dbReference type="InterPro" id="IPR036259">
    <property type="entry name" value="MFS_trans_sf"/>
</dbReference>
<dbReference type="EMBL" id="CP003346">
    <property type="protein sequence ID" value="AGA80677.1"/>
    <property type="molecule type" value="Genomic_DNA"/>
</dbReference>
<dbReference type="eggNOG" id="COG2814">
    <property type="taxonomic scope" value="Bacteria"/>
</dbReference>
<organism evidence="9 10">
    <name type="scientific">Echinicola vietnamensis (strain DSM 17526 / LMG 23754 / KMM 6221)</name>
    <dbReference type="NCBI Taxonomy" id="926556"/>
    <lineage>
        <taxon>Bacteria</taxon>
        <taxon>Pseudomonadati</taxon>
        <taxon>Bacteroidota</taxon>
        <taxon>Cytophagia</taxon>
        <taxon>Cytophagales</taxon>
        <taxon>Cyclobacteriaceae</taxon>
        <taxon>Echinicola</taxon>
    </lineage>
</organism>
<keyword evidence="4 7" id="KW-0812">Transmembrane</keyword>
<dbReference type="STRING" id="926556.Echvi_4503"/>
<dbReference type="InterPro" id="IPR004638">
    <property type="entry name" value="EmrB-like"/>
</dbReference>
<evidence type="ECO:0000256" key="6">
    <source>
        <dbReference type="ARBA" id="ARBA00023136"/>
    </source>
</evidence>
<keyword evidence="5 7" id="KW-1133">Transmembrane helix</keyword>
<feature type="transmembrane region" description="Helical" evidence="7">
    <location>
        <begin position="73"/>
        <end position="97"/>
    </location>
</feature>
<keyword evidence="3" id="KW-1003">Cell membrane</keyword>
<evidence type="ECO:0000256" key="7">
    <source>
        <dbReference type="SAM" id="Phobius"/>
    </source>
</evidence>
<evidence type="ECO:0000256" key="5">
    <source>
        <dbReference type="ARBA" id="ARBA00022989"/>
    </source>
</evidence>
<feature type="transmembrane region" description="Helical" evidence="7">
    <location>
        <begin position="48"/>
        <end position="66"/>
    </location>
</feature>
<feature type="transmembrane region" description="Helical" evidence="7">
    <location>
        <begin position="355"/>
        <end position="380"/>
    </location>
</feature>
<protein>
    <submittedName>
        <fullName evidence="9">Drug resistance transporter, EmrB/QacA subfamily</fullName>
    </submittedName>
</protein>
<evidence type="ECO:0000256" key="1">
    <source>
        <dbReference type="ARBA" id="ARBA00004651"/>
    </source>
</evidence>
<dbReference type="RefSeq" id="WP_015268199.1">
    <property type="nucleotide sequence ID" value="NC_019904.1"/>
</dbReference>
<dbReference type="Gene3D" id="1.20.1250.20">
    <property type="entry name" value="MFS general substrate transporter like domains"/>
    <property type="match status" value="1"/>
</dbReference>
<feature type="transmembrane region" description="Helical" evidence="7">
    <location>
        <begin position="432"/>
        <end position="453"/>
    </location>
</feature>
<gene>
    <name evidence="9" type="ordered locus">Echvi_4503</name>
</gene>
<feature type="transmembrane region" description="Helical" evidence="7">
    <location>
        <begin position="160"/>
        <end position="179"/>
    </location>
</feature>
<feature type="transmembrane region" description="Helical" evidence="7">
    <location>
        <begin position="401"/>
        <end position="420"/>
    </location>
</feature>
<sequence>MEKKSLYISLIVGIAFLMENLDSTAITTAIPKMANDFSVSSVTMSTGITAYVIMLAVFIPISGWVADRYGTRSVFSLAVTGFILASVACGFSGSLPVFVVSRILQGMAGAMMVPVGQLAVLTNTAKEDLVAATAYITWPGLVGPIAGPFLGGFFTSYLSWHWIFFINVPIGIITIIYALKFIPNSLQDTTKSKRKLDWIGFLLSGIGLMCLTIGLELLSQDNVDYTVSFTLIGISLLLIGLSVWHSFRTEYPIMDYNVLKIKTFRIPITSGTISKIVINTAPFIIPLLFQTVFGMSAFHSGLLFMASMIGNLMMKPATIWITKKYNFRQVLCFNGFLLALTTFLQVFFYPGLAMWIIAGILFFAGMVRSMQFSGLNTLAYADVPPDLMNNANTLYITLQQLSVALGVSFAALSLHFSAFYHQNGNNYQLNDFQMSFTIISLFCLLSLIGYLKLNKEDGWVVRVKNK</sequence>
<dbReference type="PANTHER" id="PTHR42718:SF46">
    <property type="entry name" value="BLR6921 PROTEIN"/>
    <property type="match status" value="1"/>
</dbReference>
<keyword evidence="2" id="KW-0813">Transport</keyword>
<reference evidence="10" key="1">
    <citation type="submission" date="2012-02" db="EMBL/GenBank/DDBJ databases">
        <title>The complete genome of Echinicola vietnamensis DSM 17526.</title>
        <authorList>
            <person name="Lucas S."/>
            <person name="Copeland A."/>
            <person name="Lapidus A."/>
            <person name="Glavina del Rio T."/>
            <person name="Dalin E."/>
            <person name="Tice H."/>
            <person name="Bruce D."/>
            <person name="Goodwin L."/>
            <person name="Pitluck S."/>
            <person name="Peters L."/>
            <person name="Ovchinnikova G."/>
            <person name="Teshima H."/>
            <person name="Kyrpides N."/>
            <person name="Mavromatis K."/>
            <person name="Ivanova N."/>
            <person name="Brettin T."/>
            <person name="Detter J.C."/>
            <person name="Han C."/>
            <person name="Larimer F."/>
            <person name="Land M."/>
            <person name="Hauser L."/>
            <person name="Markowitz V."/>
            <person name="Cheng J.-F."/>
            <person name="Hugenholtz P."/>
            <person name="Woyke T."/>
            <person name="Wu D."/>
            <person name="Brambilla E."/>
            <person name="Klenk H.-P."/>
            <person name="Eisen J.A."/>
        </authorList>
    </citation>
    <scope>NUCLEOTIDE SEQUENCE [LARGE SCALE GENOMIC DNA]</scope>
    <source>
        <strain evidence="10">DSM 17526 / LMG 23754 / KMM 6221</strain>
    </source>
</reference>
<dbReference type="Proteomes" id="UP000010796">
    <property type="component" value="Chromosome"/>
</dbReference>
<evidence type="ECO:0000256" key="4">
    <source>
        <dbReference type="ARBA" id="ARBA00022692"/>
    </source>
</evidence>
<dbReference type="PANTHER" id="PTHR42718">
    <property type="entry name" value="MAJOR FACILITATOR SUPERFAMILY MULTIDRUG TRANSPORTER MFSC"/>
    <property type="match status" value="1"/>
</dbReference>
<dbReference type="OrthoDB" id="783189at2"/>
<dbReference type="GO" id="GO:0005886">
    <property type="term" value="C:plasma membrane"/>
    <property type="evidence" value="ECO:0007669"/>
    <property type="project" value="UniProtKB-SubCell"/>
</dbReference>
<evidence type="ECO:0000256" key="3">
    <source>
        <dbReference type="ARBA" id="ARBA00022475"/>
    </source>
</evidence>
<evidence type="ECO:0000259" key="8">
    <source>
        <dbReference type="PROSITE" id="PS50850"/>
    </source>
</evidence>
<dbReference type="PATRIC" id="fig|926556.3.peg.4758"/>
<feature type="transmembrane region" description="Helical" evidence="7">
    <location>
        <begin position="264"/>
        <end position="285"/>
    </location>
</feature>
<evidence type="ECO:0000313" key="10">
    <source>
        <dbReference type="Proteomes" id="UP000010796"/>
    </source>
</evidence>
<dbReference type="InterPro" id="IPR011701">
    <property type="entry name" value="MFS"/>
</dbReference>
<name>L0G557_ECHVK</name>
<dbReference type="HOGENOM" id="CLU_000960_28_0_10"/>
<keyword evidence="10" id="KW-1185">Reference proteome</keyword>
<feature type="transmembrane region" description="Helical" evidence="7">
    <location>
        <begin position="129"/>
        <end position="154"/>
    </location>
</feature>
<dbReference type="InterPro" id="IPR020846">
    <property type="entry name" value="MFS_dom"/>
</dbReference>
<feature type="transmembrane region" description="Helical" evidence="7">
    <location>
        <begin position="225"/>
        <end position="244"/>
    </location>
</feature>
<comment type="subcellular location">
    <subcellularLocation>
        <location evidence="1">Cell membrane</location>
        <topology evidence="1">Multi-pass membrane protein</topology>
    </subcellularLocation>
</comment>
<dbReference type="KEGG" id="evi:Echvi_4503"/>
<dbReference type="SUPFAM" id="SSF103473">
    <property type="entry name" value="MFS general substrate transporter"/>
    <property type="match status" value="1"/>
</dbReference>
<feature type="domain" description="Major facilitator superfamily (MFS) profile" evidence="8">
    <location>
        <begin position="8"/>
        <end position="458"/>
    </location>
</feature>